<dbReference type="Proteomes" id="UP001168540">
    <property type="component" value="Unassembled WGS sequence"/>
</dbReference>
<proteinExistence type="predicted"/>
<feature type="transmembrane region" description="Helical" evidence="2">
    <location>
        <begin position="24"/>
        <end position="41"/>
    </location>
</feature>
<reference evidence="4" key="1">
    <citation type="submission" date="2023-06" db="EMBL/GenBank/DDBJ databases">
        <authorList>
            <person name="Zhang S."/>
        </authorList>
    </citation>
    <scope>NUCLEOTIDE SEQUENCE</scope>
    <source>
        <strain evidence="4">SG2303</strain>
    </source>
</reference>
<keyword evidence="5" id="KW-1185">Reference proteome</keyword>
<evidence type="ECO:0000313" key="5">
    <source>
        <dbReference type="Proteomes" id="UP001168540"/>
    </source>
</evidence>
<feature type="region of interest" description="Disordered" evidence="1">
    <location>
        <begin position="1"/>
        <end position="20"/>
    </location>
</feature>
<dbReference type="EMBL" id="JAUEDK010000033">
    <property type="protein sequence ID" value="MDN0076445.1"/>
    <property type="molecule type" value="Genomic_DNA"/>
</dbReference>
<evidence type="ECO:0000259" key="3">
    <source>
        <dbReference type="Pfam" id="PF05036"/>
    </source>
</evidence>
<dbReference type="Pfam" id="PF05036">
    <property type="entry name" value="SPOR"/>
    <property type="match status" value="1"/>
</dbReference>
<accession>A0ABT7XRU0</accession>
<dbReference type="RefSeq" id="WP_289831100.1">
    <property type="nucleotide sequence ID" value="NZ_JAUEDK010000033.1"/>
</dbReference>
<keyword evidence="2" id="KW-0812">Transmembrane</keyword>
<dbReference type="SUPFAM" id="SSF110997">
    <property type="entry name" value="Sporulation related repeat"/>
    <property type="match status" value="1"/>
</dbReference>
<feature type="compositionally biased region" description="Low complexity" evidence="1">
    <location>
        <begin position="113"/>
        <end position="122"/>
    </location>
</feature>
<dbReference type="Gene3D" id="3.30.70.1070">
    <property type="entry name" value="Sporulation related repeat"/>
    <property type="match status" value="1"/>
</dbReference>
<feature type="region of interest" description="Disordered" evidence="1">
    <location>
        <begin position="160"/>
        <end position="182"/>
    </location>
</feature>
<sequence length="254" mass="25659">MTPPDKVPSRPPASPTDKRIKKRLLIAGGVVVLALGTAALLSNQRPKVETTAGSPQTSSGKIVNKDTSGNVIEKLEASAPEAGAPVASAPAARAAAPQTSPGLPSSPDTGRTPALAAVGPAELLPPPAAPAVKPAPVKQQPAPPPPMAEVQKKLLPITNAPVAPSKPSVPTTATAAPAKPEGSSLGYQLQLGVFSSTENADKLVKALKEKGIEAHTETRVTVGPYRSRAEAEEAVATLKGLGYNPLLLPGGPSK</sequence>
<feature type="compositionally biased region" description="Polar residues" evidence="1">
    <location>
        <begin position="51"/>
        <end position="70"/>
    </location>
</feature>
<dbReference type="InterPro" id="IPR007730">
    <property type="entry name" value="SPOR-like_dom"/>
</dbReference>
<evidence type="ECO:0000256" key="1">
    <source>
        <dbReference type="SAM" id="MobiDB-lite"/>
    </source>
</evidence>
<evidence type="ECO:0000256" key="2">
    <source>
        <dbReference type="SAM" id="Phobius"/>
    </source>
</evidence>
<feature type="compositionally biased region" description="Low complexity" evidence="1">
    <location>
        <begin position="77"/>
        <end position="101"/>
    </location>
</feature>
<feature type="compositionally biased region" description="Low complexity" evidence="1">
    <location>
        <begin position="163"/>
        <end position="180"/>
    </location>
</feature>
<gene>
    <name evidence="4" type="ORF">QU481_16370</name>
</gene>
<organism evidence="4 5">
    <name type="scientific">Crenobacter oryzisoli</name>
    <dbReference type="NCBI Taxonomy" id="3056844"/>
    <lineage>
        <taxon>Bacteria</taxon>
        <taxon>Pseudomonadati</taxon>
        <taxon>Pseudomonadota</taxon>
        <taxon>Betaproteobacteria</taxon>
        <taxon>Neisseriales</taxon>
        <taxon>Neisseriaceae</taxon>
        <taxon>Crenobacter</taxon>
    </lineage>
</organism>
<feature type="compositionally biased region" description="Low complexity" evidence="1">
    <location>
        <begin position="130"/>
        <end position="140"/>
    </location>
</feature>
<dbReference type="InterPro" id="IPR036680">
    <property type="entry name" value="SPOR-like_sf"/>
</dbReference>
<feature type="compositionally biased region" description="Pro residues" evidence="1">
    <location>
        <begin position="1"/>
        <end position="14"/>
    </location>
</feature>
<feature type="region of interest" description="Disordered" evidence="1">
    <location>
        <begin position="41"/>
        <end position="148"/>
    </location>
</feature>
<keyword evidence="2" id="KW-0472">Membrane</keyword>
<evidence type="ECO:0000313" key="4">
    <source>
        <dbReference type="EMBL" id="MDN0076445.1"/>
    </source>
</evidence>
<name>A0ABT7XRU0_9NEIS</name>
<keyword evidence="2" id="KW-1133">Transmembrane helix</keyword>
<feature type="domain" description="SPOR" evidence="3">
    <location>
        <begin position="186"/>
        <end position="247"/>
    </location>
</feature>
<protein>
    <submittedName>
        <fullName evidence="4">SPOR domain-containing protein</fullName>
    </submittedName>
</protein>
<comment type="caution">
    <text evidence="4">The sequence shown here is derived from an EMBL/GenBank/DDBJ whole genome shotgun (WGS) entry which is preliminary data.</text>
</comment>